<dbReference type="GO" id="GO:0010945">
    <property type="term" value="F:coenzyme A diphosphatase activity"/>
    <property type="evidence" value="ECO:0007669"/>
    <property type="project" value="InterPro"/>
</dbReference>
<evidence type="ECO:0000256" key="6">
    <source>
        <dbReference type="ARBA" id="ARBA00023211"/>
    </source>
</evidence>
<dbReference type="InterPro" id="IPR000086">
    <property type="entry name" value="NUDIX_hydrolase_dom"/>
</dbReference>
<comment type="caution">
    <text evidence="8">The sequence shown here is derived from an EMBL/GenBank/DDBJ whole genome shotgun (WGS) entry which is preliminary data.</text>
</comment>
<keyword evidence="6" id="KW-0464">Manganese</keyword>
<dbReference type="Proteomes" id="UP000295132">
    <property type="component" value="Unassembled WGS sequence"/>
</dbReference>
<dbReference type="InterPro" id="IPR015797">
    <property type="entry name" value="NUDIX_hydrolase-like_dom_sf"/>
</dbReference>
<protein>
    <submittedName>
        <fullName evidence="8">CoA pyrophosphatase</fullName>
    </submittedName>
</protein>
<dbReference type="RefSeq" id="WP_133337900.1">
    <property type="nucleotide sequence ID" value="NZ_JARMCE010000012.1"/>
</dbReference>
<evidence type="ECO:0000256" key="3">
    <source>
        <dbReference type="ARBA" id="ARBA00022723"/>
    </source>
</evidence>
<dbReference type="PROSITE" id="PS51462">
    <property type="entry name" value="NUDIX"/>
    <property type="match status" value="1"/>
</dbReference>
<evidence type="ECO:0000256" key="4">
    <source>
        <dbReference type="ARBA" id="ARBA00022801"/>
    </source>
</evidence>
<dbReference type="InterPro" id="IPR045121">
    <property type="entry name" value="CoAse"/>
</dbReference>
<accession>A0A4R5VLP7</accession>
<name>A0A4R5VLP7_9BACI</name>
<gene>
    <name evidence="8" type="ORF">E2K98_21785</name>
</gene>
<keyword evidence="5" id="KW-0460">Magnesium</keyword>
<feature type="domain" description="Nudix hydrolase" evidence="7">
    <location>
        <begin position="23"/>
        <end position="158"/>
    </location>
</feature>
<sequence length="204" mass="23733">MDLEFIHHKLKTHTPTILGSEKFSKYAVLLPLIQKEDGIHILFEVRSMELRRQPGEICFPGGRIDSDDSDEKGAAIRETLEELGIKRENISRVFPLDYMVSQFGMIIYPFAGFIDCPESIQPNPAEVGDVFSVPMSFFLNHKPEVYNLNFKVEPEKNFPLELIPGGENYKWRTRGLDEYFYIYEEKVIWGLTAKILFHFIELIR</sequence>
<evidence type="ECO:0000313" key="9">
    <source>
        <dbReference type="Proteomes" id="UP000295132"/>
    </source>
</evidence>
<organism evidence="8 9">
    <name type="scientific">Bacillus salipaludis</name>
    <dbReference type="NCBI Taxonomy" id="2547811"/>
    <lineage>
        <taxon>Bacteria</taxon>
        <taxon>Bacillati</taxon>
        <taxon>Bacillota</taxon>
        <taxon>Bacilli</taxon>
        <taxon>Bacillales</taxon>
        <taxon>Bacillaceae</taxon>
        <taxon>Bacillus</taxon>
    </lineage>
</organism>
<proteinExistence type="predicted"/>
<dbReference type="AlphaFoldDB" id="A0A4R5VLP7"/>
<dbReference type="PANTHER" id="PTHR12992">
    <property type="entry name" value="NUDIX HYDROLASE"/>
    <property type="match status" value="1"/>
</dbReference>
<comment type="cofactor">
    <cofactor evidence="2">
        <name>Mg(2+)</name>
        <dbReference type="ChEBI" id="CHEBI:18420"/>
    </cofactor>
</comment>
<evidence type="ECO:0000256" key="5">
    <source>
        <dbReference type="ARBA" id="ARBA00022842"/>
    </source>
</evidence>
<keyword evidence="4" id="KW-0378">Hydrolase</keyword>
<evidence type="ECO:0000256" key="1">
    <source>
        <dbReference type="ARBA" id="ARBA00001936"/>
    </source>
</evidence>
<evidence type="ECO:0000259" key="7">
    <source>
        <dbReference type="PROSITE" id="PS51462"/>
    </source>
</evidence>
<reference evidence="8 9" key="1">
    <citation type="submission" date="2019-03" db="EMBL/GenBank/DDBJ databases">
        <title>Bacillus niacini sp. nov. a Nicotinate-Metabolizing Mesophile Isolated from Soil.</title>
        <authorList>
            <person name="Zhang G."/>
        </authorList>
    </citation>
    <scope>NUCLEOTIDE SEQUENCE [LARGE SCALE GENOMIC DNA]</scope>
    <source>
        <strain evidence="8 9">WN066</strain>
    </source>
</reference>
<evidence type="ECO:0000313" key="8">
    <source>
        <dbReference type="EMBL" id="TDK58844.1"/>
    </source>
</evidence>
<dbReference type="CDD" id="cd03426">
    <property type="entry name" value="NUDIX_CoAse_Nudt7"/>
    <property type="match status" value="1"/>
</dbReference>
<dbReference type="PANTHER" id="PTHR12992:SF11">
    <property type="entry name" value="MITOCHONDRIAL COENZYME A DIPHOSPHATASE NUDT8"/>
    <property type="match status" value="1"/>
</dbReference>
<comment type="cofactor">
    <cofactor evidence="1">
        <name>Mn(2+)</name>
        <dbReference type="ChEBI" id="CHEBI:29035"/>
    </cofactor>
</comment>
<dbReference type="SUPFAM" id="SSF55811">
    <property type="entry name" value="Nudix"/>
    <property type="match status" value="1"/>
</dbReference>
<dbReference type="EMBL" id="SMYO01000011">
    <property type="protein sequence ID" value="TDK58844.1"/>
    <property type="molecule type" value="Genomic_DNA"/>
</dbReference>
<keyword evidence="3" id="KW-0479">Metal-binding</keyword>
<dbReference type="Pfam" id="PF00293">
    <property type="entry name" value="NUDIX"/>
    <property type="match status" value="1"/>
</dbReference>
<dbReference type="Gene3D" id="3.90.79.10">
    <property type="entry name" value="Nucleoside Triphosphate Pyrophosphohydrolase"/>
    <property type="match status" value="1"/>
</dbReference>
<evidence type="ECO:0000256" key="2">
    <source>
        <dbReference type="ARBA" id="ARBA00001946"/>
    </source>
</evidence>
<dbReference type="GO" id="GO:0046872">
    <property type="term" value="F:metal ion binding"/>
    <property type="evidence" value="ECO:0007669"/>
    <property type="project" value="UniProtKB-KW"/>
</dbReference>